<keyword evidence="3" id="KW-1185">Reference proteome</keyword>
<feature type="transmembrane region" description="Helical" evidence="1">
    <location>
        <begin position="170"/>
        <end position="192"/>
    </location>
</feature>
<dbReference type="InterPro" id="IPR003474">
    <property type="entry name" value="Glcn_transporter"/>
</dbReference>
<feature type="transmembrane region" description="Helical" evidence="1">
    <location>
        <begin position="139"/>
        <end position="164"/>
    </location>
</feature>
<feature type="transmembrane region" description="Helical" evidence="1">
    <location>
        <begin position="358"/>
        <end position="378"/>
    </location>
</feature>
<feature type="transmembrane region" description="Helical" evidence="1">
    <location>
        <begin position="30"/>
        <end position="50"/>
    </location>
</feature>
<keyword evidence="1" id="KW-0472">Membrane</keyword>
<feature type="transmembrane region" description="Helical" evidence="1">
    <location>
        <begin position="99"/>
        <end position="127"/>
    </location>
</feature>
<gene>
    <name evidence="2" type="ORF">MWN34_17425</name>
</gene>
<dbReference type="PANTHER" id="PTHR30354:SF11">
    <property type="entry name" value="PERMEASE"/>
    <property type="match status" value="1"/>
</dbReference>
<comment type="caution">
    <text evidence="2">The sequence shown here is derived from an EMBL/GenBank/DDBJ whole genome shotgun (WGS) entry which is preliminary data.</text>
</comment>
<reference evidence="2 3" key="1">
    <citation type="submission" date="2022-04" db="EMBL/GenBank/DDBJ databases">
        <authorList>
            <person name="Grouzdev D.S."/>
            <person name="Pantiukh K.S."/>
            <person name="Krutkina M.S."/>
        </authorList>
    </citation>
    <scope>NUCLEOTIDE SEQUENCE [LARGE SCALE GENOMIC DNA]</scope>
    <source>
        <strain evidence="2 3">6x-1</strain>
    </source>
</reference>
<feature type="transmembrane region" description="Helical" evidence="1">
    <location>
        <begin position="300"/>
        <end position="318"/>
    </location>
</feature>
<proteinExistence type="predicted"/>
<keyword evidence="1" id="KW-0812">Transmembrane</keyword>
<feature type="transmembrane region" description="Helical" evidence="1">
    <location>
        <begin position="421"/>
        <end position="446"/>
    </location>
</feature>
<dbReference type="EMBL" id="JALKCH010000013">
    <property type="protein sequence ID" value="MCK0198681.1"/>
    <property type="molecule type" value="Genomic_DNA"/>
</dbReference>
<evidence type="ECO:0000256" key="1">
    <source>
        <dbReference type="SAM" id="Phobius"/>
    </source>
</evidence>
<accession>A0ABT0DFE5</accession>
<dbReference type="Proteomes" id="UP001203284">
    <property type="component" value="Unassembled WGS sequence"/>
</dbReference>
<feature type="transmembrane region" description="Helical" evidence="1">
    <location>
        <begin position="384"/>
        <end position="409"/>
    </location>
</feature>
<sequence length="447" mass="45060">MTSLYQAAFLLIAILFVAVACWRGRLHPLIAVVLGAVGFGLAAGMATSQIGKSFGIGFSQSIQSLGLVVLAGALIGEIADGAGATSWLNAKTALLSRRAVALLMPALGLLGGIASSPAAAYALLGPLRRALRGDSPRPALILGLSLSAAHGALLPAPVMIAAVTILGASWWAALGFGIPLALLGIAIGTGFARLAVPRVAAPPEAPEEVADPGLLHRPKRAAQVLLLVSAVVVTLLAIQSLGDIASEPFGGGPNREFILGLGRPLMLLVVGVGLMALLARPWQRDGLSEDGWAGRGISRVATLILLIGMAGGLQKLIQDTGLPEMNAERLTAWVPAQALMLALPFALAAVMKTLQGSSLVAAITAAGMMAPLLVPVGLDGASGRALAALAVGAGSMTAPLITDGLFWLVGSAMGAGPAGTLARFSLGTVIQGLASLGLLILLHVVFT</sequence>
<feature type="transmembrane region" description="Helical" evidence="1">
    <location>
        <begin position="330"/>
        <end position="351"/>
    </location>
</feature>
<dbReference type="PANTHER" id="PTHR30354">
    <property type="entry name" value="GNT FAMILY GLUCONATE TRANSPORTER"/>
    <property type="match status" value="1"/>
</dbReference>
<keyword evidence="1" id="KW-1133">Transmembrane helix</keyword>
<name>A0ABT0DFE5_9HYPH</name>
<protein>
    <submittedName>
        <fullName evidence="2">GntP family permease</fullName>
    </submittedName>
</protein>
<organism evidence="2 3">
    <name type="scientific">Ancylobacter crimeensis</name>
    <dbReference type="NCBI Taxonomy" id="2579147"/>
    <lineage>
        <taxon>Bacteria</taxon>
        <taxon>Pseudomonadati</taxon>
        <taxon>Pseudomonadota</taxon>
        <taxon>Alphaproteobacteria</taxon>
        <taxon>Hyphomicrobiales</taxon>
        <taxon>Xanthobacteraceae</taxon>
        <taxon>Ancylobacter</taxon>
    </lineage>
</organism>
<feature type="transmembrane region" description="Helical" evidence="1">
    <location>
        <begin position="257"/>
        <end position="279"/>
    </location>
</feature>
<dbReference type="Pfam" id="PF02447">
    <property type="entry name" value="GntP_permease"/>
    <property type="match status" value="1"/>
</dbReference>
<evidence type="ECO:0000313" key="3">
    <source>
        <dbReference type="Proteomes" id="UP001203284"/>
    </source>
</evidence>
<feature type="transmembrane region" description="Helical" evidence="1">
    <location>
        <begin position="224"/>
        <end position="245"/>
    </location>
</feature>
<dbReference type="RefSeq" id="WP_247030579.1">
    <property type="nucleotide sequence ID" value="NZ_JALKCH010000013.1"/>
</dbReference>
<evidence type="ECO:0000313" key="2">
    <source>
        <dbReference type="EMBL" id="MCK0198681.1"/>
    </source>
</evidence>